<organism evidence="1 2">
    <name type="scientific">Truepera radiovictrix (strain DSM 17093 / CIP 108686 / LMG 22925 / RQ-24)</name>
    <dbReference type="NCBI Taxonomy" id="649638"/>
    <lineage>
        <taxon>Bacteria</taxon>
        <taxon>Thermotogati</taxon>
        <taxon>Deinococcota</taxon>
        <taxon>Deinococci</taxon>
        <taxon>Trueperales</taxon>
        <taxon>Trueperaceae</taxon>
        <taxon>Truepera</taxon>
    </lineage>
</organism>
<dbReference type="Proteomes" id="UP000000379">
    <property type="component" value="Chromosome"/>
</dbReference>
<evidence type="ECO:0000313" key="2">
    <source>
        <dbReference type="Proteomes" id="UP000000379"/>
    </source>
</evidence>
<dbReference type="HOGENOM" id="CLU_3067375_0_0_0"/>
<reference evidence="1 2" key="2">
    <citation type="journal article" date="2011" name="Stand. Genomic Sci.">
        <title>Complete genome sequence of Truepera radiovictrix type strain (RQ-24).</title>
        <authorList>
            <person name="Ivanova N."/>
            <person name="Rohde C."/>
            <person name="Munk C."/>
            <person name="Nolan M."/>
            <person name="Lucas S."/>
            <person name="Del Rio T.G."/>
            <person name="Tice H."/>
            <person name="Deshpande S."/>
            <person name="Cheng J.F."/>
            <person name="Tapia R."/>
            <person name="Han C."/>
            <person name="Goodwin L."/>
            <person name="Pitluck S."/>
            <person name="Liolios K."/>
            <person name="Mavromatis K."/>
            <person name="Mikhailova N."/>
            <person name="Pati A."/>
            <person name="Chen A."/>
            <person name="Palaniappan K."/>
            <person name="Land M."/>
            <person name="Hauser L."/>
            <person name="Chang Y.J."/>
            <person name="Jeffries C.D."/>
            <person name="Brambilla E."/>
            <person name="Rohde M."/>
            <person name="Goker M."/>
            <person name="Tindall B.J."/>
            <person name="Woyke T."/>
            <person name="Bristow J."/>
            <person name="Eisen J.A."/>
            <person name="Markowitz V."/>
            <person name="Hugenholtz P."/>
            <person name="Kyrpides N.C."/>
            <person name="Klenk H.P."/>
            <person name="Lapidus A."/>
        </authorList>
    </citation>
    <scope>NUCLEOTIDE SEQUENCE [LARGE SCALE GENOMIC DNA]</scope>
    <source>
        <strain evidence="2">DSM 17093 / CIP 108686 / LMG 22925 / RQ-24</strain>
    </source>
</reference>
<evidence type="ECO:0000313" key="1">
    <source>
        <dbReference type="EMBL" id="ADI15935.1"/>
    </source>
</evidence>
<sequence>MRGETSVYSHTFTFTATEPGTFRLNGLTQYASLRDLTGADIFFEGNGVSVVFE</sequence>
<gene>
    <name evidence="1" type="ordered locus">Trad_2834</name>
</gene>
<proteinExistence type="predicted"/>
<keyword evidence="2" id="KW-1185">Reference proteome</keyword>
<reference evidence="2" key="1">
    <citation type="submission" date="2010-05" db="EMBL/GenBank/DDBJ databases">
        <title>The complete genome of Truepera radiovictris DSM 17093.</title>
        <authorList>
            <consortium name="US DOE Joint Genome Institute (JGI-PGF)"/>
            <person name="Lucas S."/>
            <person name="Copeland A."/>
            <person name="Lapidus A."/>
            <person name="Glavina del Rio T."/>
            <person name="Dalin E."/>
            <person name="Tice H."/>
            <person name="Bruce D."/>
            <person name="Goodwin L."/>
            <person name="Pitluck S."/>
            <person name="Kyrpides N."/>
            <person name="Mavromatis K."/>
            <person name="Ovchinnikova G."/>
            <person name="Munk A.C."/>
            <person name="Detter J.C."/>
            <person name="Han C."/>
            <person name="Tapia R."/>
            <person name="Land M."/>
            <person name="Hauser L."/>
            <person name="Markowitz V."/>
            <person name="Cheng J.-F."/>
            <person name="Hugenholtz P."/>
            <person name="Woyke T."/>
            <person name="Wu D."/>
            <person name="Tindall B."/>
            <person name="Pomrenke H.G."/>
            <person name="Brambilla E."/>
            <person name="Klenk H.-P."/>
            <person name="Eisen J.A."/>
        </authorList>
    </citation>
    <scope>NUCLEOTIDE SEQUENCE [LARGE SCALE GENOMIC DNA]</scope>
    <source>
        <strain evidence="2">DSM 17093 / CIP 108686 / LMG 22925 / RQ-24</strain>
    </source>
</reference>
<accession>D7CVM4</accession>
<protein>
    <submittedName>
        <fullName evidence="1">Uncharacterized protein</fullName>
    </submittedName>
</protein>
<dbReference type="KEGG" id="tra:Trad_2834"/>
<dbReference type="EMBL" id="CP002049">
    <property type="protein sequence ID" value="ADI15935.1"/>
    <property type="molecule type" value="Genomic_DNA"/>
</dbReference>
<dbReference type="AlphaFoldDB" id="D7CVM4"/>
<name>D7CVM4_TRURR</name>
<dbReference type="STRING" id="649638.Trad_2834"/>